<dbReference type="EMBL" id="LCYG01000029">
    <property type="protein sequence ID" value="KLK92847.1"/>
    <property type="molecule type" value="Genomic_DNA"/>
</dbReference>
<sequence length="149" mass="17232">MRTREYRVPAEDPEVGHVEPSEWLNEHMNRVGMTNAALLKAIQDLGYEGGSQANVINWRKQGSKLQIPPEAFPKICIALGFPADKTDYWTCDVLKQAYPDLKPFIRDPLEEKKQRFLARQTGRTEEHLRALGRDRKKETLKKQLSELED</sequence>
<evidence type="ECO:0000313" key="1">
    <source>
        <dbReference type="EMBL" id="KLK92847.1"/>
    </source>
</evidence>
<comment type="caution">
    <text evidence="1">The sequence shown here is derived from an EMBL/GenBank/DDBJ whole genome shotgun (WGS) entry which is preliminary data.</text>
</comment>
<dbReference type="PATRIC" id="fig|1225564.3.peg.3108"/>
<dbReference type="OrthoDB" id="9848240at2"/>
<reference evidence="1 2" key="1">
    <citation type="submission" date="2015-05" db="EMBL/GenBank/DDBJ databases">
        <title>Draft genome sequence of Microvirga vignae strain BR3299, a novel nitrogen fixing bacteria isolated from Brazil semi-aired region.</title>
        <authorList>
            <person name="Zilli J.E."/>
            <person name="Passos S.R."/>
            <person name="Leite J."/>
            <person name="Baldani J.I."/>
            <person name="Xavier G.R."/>
            <person name="Rumjaneck N.G."/>
            <person name="Simoes-Araujo J.L."/>
        </authorList>
    </citation>
    <scope>NUCLEOTIDE SEQUENCE [LARGE SCALE GENOMIC DNA]</scope>
    <source>
        <strain evidence="1 2">BR3299</strain>
    </source>
</reference>
<dbReference type="AlphaFoldDB" id="A0A0H1RJR8"/>
<evidence type="ECO:0000313" key="2">
    <source>
        <dbReference type="Proteomes" id="UP000035489"/>
    </source>
</evidence>
<keyword evidence="2" id="KW-1185">Reference proteome</keyword>
<name>A0A0H1RJR8_9HYPH</name>
<gene>
    <name evidence="1" type="ORF">AA309_12030</name>
</gene>
<dbReference type="RefSeq" id="WP_047189271.1">
    <property type="nucleotide sequence ID" value="NZ_LCYG01000029.1"/>
</dbReference>
<protein>
    <submittedName>
        <fullName evidence="1">Uncharacterized protein</fullName>
    </submittedName>
</protein>
<proteinExistence type="predicted"/>
<dbReference type="Proteomes" id="UP000035489">
    <property type="component" value="Unassembled WGS sequence"/>
</dbReference>
<dbReference type="STRING" id="1225564.AA309_12030"/>
<organism evidence="1 2">
    <name type="scientific">Microvirga vignae</name>
    <dbReference type="NCBI Taxonomy" id="1225564"/>
    <lineage>
        <taxon>Bacteria</taxon>
        <taxon>Pseudomonadati</taxon>
        <taxon>Pseudomonadota</taxon>
        <taxon>Alphaproteobacteria</taxon>
        <taxon>Hyphomicrobiales</taxon>
        <taxon>Methylobacteriaceae</taxon>
        <taxon>Microvirga</taxon>
    </lineage>
</organism>
<accession>A0A0H1RJR8</accession>